<feature type="compositionally biased region" description="Low complexity" evidence="8">
    <location>
        <begin position="385"/>
        <end position="411"/>
    </location>
</feature>
<dbReference type="Pfam" id="PF00170">
    <property type="entry name" value="bZIP_1"/>
    <property type="match status" value="1"/>
</dbReference>
<dbReference type="SUPFAM" id="SSF57959">
    <property type="entry name" value="Leucine zipper domain"/>
    <property type="match status" value="1"/>
</dbReference>
<keyword evidence="2" id="KW-0479">Metal-binding</keyword>
<evidence type="ECO:0000256" key="6">
    <source>
        <dbReference type="ARBA" id="ARBA00023163"/>
    </source>
</evidence>
<feature type="region of interest" description="Disordered" evidence="8">
    <location>
        <begin position="382"/>
        <end position="443"/>
    </location>
</feature>
<dbReference type="EMBL" id="JAQQAF010000003">
    <property type="protein sequence ID" value="KAJ8497799.1"/>
    <property type="molecule type" value="Genomic_DNA"/>
</dbReference>
<dbReference type="InterPro" id="IPR004827">
    <property type="entry name" value="bZIP"/>
</dbReference>
<dbReference type="SMART" id="SM00338">
    <property type="entry name" value="BRLZ"/>
    <property type="match status" value="1"/>
</dbReference>
<dbReference type="Gene3D" id="1.10.1200.270">
    <property type="entry name" value="Methyltransferase, alpha-helical capping domain"/>
    <property type="match status" value="1"/>
</dbReference>
<dbReference type="GO" id="GO:0003700">
    <property type="term" value="F:DNA-binding transcription factor activity"/>
    <property type="evidence" value="ECO:0007669"/>
    <property type="project" value="InterPro"/>
</dbReference>
<evidence type="ECO:0000256" key="2">
    <source>
        <dbReference type="ARBA" id="ARBA00022723"/>
    </source>
</evidence>
<sequence>MASCQPPSNTELVTMDVESVLHMKGGLGETSYAQNSSLQKKSMEAIKHIIVDSATDVYASRTPGCFTIADLGCSSGTNAFSLVSKIVGSIHEKARQSEMPTPEILVFLNDLPTNDFNSVFLNFPEFTRKLKGGIELQEGSGPSVYLAALPGSFYGRLFPSNSLDFIYSCHSLHWLSEVPLGLVDSNGEPINKGKIYISNTSHPAVPLAYLRQFQKDFRLFLKSRSAELRTGGQIVVLILGRRTDDHSDKNATVLWELLDQSLAIMISQEMVDEEKVDTYNVPFYAPSTKEIEDEVGREGSFEIDFIQAYEQNTSTGDPHKDARITSMAIRAIQESMITHHFGEGIADTLFQIYSGLLSLGSQKLKIRYSTFSTLPLSSNQSLLGTKSTTKSSMASSPSGISSGTSQLQNSSSEEDLQAAMDQKKLKRMISNRESARRSRMRKQKHLDELMAQLNQLRKENRQLSTAFNLTKQQHVAVAAENCVLRAQMMELGNRLQSLDEILTFLNININTSGHQMIDSSIKCLNQPIMASADMFYYY</sequence>
<keyword evidence="4" id="KW-0805">Transcription regulation</keyword>
<comment type="caution">
    <text evidence="10">The sequence shown here is derived from an EMBL/GenBank/DDBJ whole genome shotgun (WGS) entry which is preliminary data.</text>
</comment>
<dbReference type="Proteomes" id="UP001222027">
    <property type="component" value="Unassembled WGS sequence"/>
</dbReference>
<dbReference type="AlphaFoldDB" id="A0AAV8PPJ2"/>
<evidence type="ECO:0000256" key="8">
    <source>
        <dbReference type="SAM" id="MobiDB-lite"/>
    </source>
</evidence>
<dbReference type="Pfam" id="PF03492">
    <property type="entry name" value="Methyltransf_7"/>
    <property type="match status" value="1"/>
</dbReference>
<dbReference type="GO" id="GO:0046872">
    <property type="term" value="F:metal ion binding"/>
    <property type="evidence" value="ECO:0007669"/>
    <property type="project" value="UniProtKB-KW"/>
</dbReference>
<dbReference type="InterPro" id="IPR046347">
    <property type="entry name" value="bZIP_sf"/>
</dbReference>
<evidence type="ECO:0000256" key="7">
    <source>
        <dbReference type="ARBA" id="ARBA00023242"/>
    </source>
</evidence>
<dbReference type="Gene3D" id="1.20.5.170">
    <property type="match status" value="1"/>
</dbReference>
<evidence type="ECO:0000313" key="10">
    <source>
        <dbReference type="EMBL" id="KAJ8497799.1"/>
    </source>
</evidence>
<dbReference type="InterPro" id="IPR005299">
    <property type="entry name" value="MeTrfase_7"/>
</dbReference>
<gene>
    <name evidence="10" type="ORF">OPV22_008351</name>
</gene>
<dbReference type="InterPro" id="IPR042086">
    <property type="entry name" value="MeTrfase_capping"/>
</dbReference>
<dbReference type="GO" id="GO:0003677">
    <property type="term" value="F:DNA binding"/>
    <property type="evidence" value="ECO:0007669"/>
    <property type="project" value="UniProtKB-KW"/>
</dbReference>
<dbReference type="SUPFAM" id="SSF53335">
    <property type="entry name" value="S-adenosyl-L-methionine-dependent methyltransferases"/>
    <property type="match status" value="1"/>
</dbReference>
<dbReference type="Gene3D" id="3.40.50.150">
    <property type="entry name" value="Vaccinia Virus protein VP39"/>
    <property type="match status" value="1"/>
</dbReference>
<evidence type="ECO:0000313" key="11">
    <source>
        <dbReference type="Proteomes" id="UP001222027"/>
    </source>
</evidence>
<dbReference type="PANTHER" id="PTHR31009">
    <property type="entry name" value="S-ADENOSYL-L-METHIONINE:CARBOXYL METHYLTRANSFERASE FAMILY PROTEIN"/>
    <property type="match status" value="1"/>
</dbReference>
<keyword evidence="5" id="KW-0238">DNA-binding</keyword>
<dbReference type="GO" id="GO:0008168">
    <property type="term" value="F:methyltransferase activity"/>
    <property type="evidence" value="ECO:0007669"/>
    <property type="project" value="InterPro"/>
</dbReference>
<evidence type="ECO:0000256" key="4">
    <source>
        <dbReference type="ARBA" id="ARBA00023015"/>
    </source>
</evidence>
<name>A0AAV8PPJ2_ENSVE</name>
<dbReference type="PROSITE" id="PS50217">
    <property type="entry name" value="BZIP"/>
    <property type="match status" value="1"/>
</dbReference>
<evidence type="ECO:0000256" key="5">
    <source>
        <dbReference type="ARBA" id="ARBA00023125"/>
    </source>
</evidence>
<dbReference type="PROSITE" id="PS00036">
    <property type="entry name" value="BZIP_BASIC"/>
    <property type="match status" value="1"/>
</dbReference>
<comment type="subcellular location">
    <subcellularLocation>
        <location evidence="1">Nucleus</location>
    </subcellularLocation>
</comment>
<proteinExistence type="predicted"/>
<keyword evidence="3" id="KW-0460">Magnesium</keyword>
<dbReference type="InterPro" id="IPR045314">
    <property type="entry name" value="bZIP_plant_GBF1"/>
</dbReference>
<dbReference type="GO" id="GO:0005634">
    <property type="term" value="C:nucleus"/>
    <property type="evidence" value="ECO:0007669"/>
    <property type="project" value="UniProtKB-SubCell"/>
</dbReference>
<protein>
    <recommendedName>
        <fullName evidence="9">BZIP domain-containing protein</fullName>
    </recommendedName>
</protein>
<evidence type="ECO:0000256" key="3">
    <source>
        <dbReference type="ARBA" id="ARBA00022842"/>
    </source>
</evidence>
<reference evidence="10 11" key="1">
    <citation type="submission" date="2022-12" db="EMBL/GenBank/DDBJ databases">
        <title>Chromosome-scale assembly of the Ensete ventricosum genome.</title>
        <authorList>
            <person name="Dussert Y."/>
            <person name="Stocks J."/>
            <person name="Wendawek A."/>
            <person name="Woldeyes F."/>
            <person name="Nichols R.A."/>
            <person name="Borrell J.S."/>
        </authorList>
    </citation>
    <scope>NUCLEOTIDE SEQUENCE [LARGE SCALE GENOMIC DNA]</scope>
    <source>
        <strain evidence="11">cv. Maze</strain>
        <tissue evidence="10">Seeds</tissue>
    </source>
</reference>
<keyword evidence="11" id="KW-1185">Reference proteome</keyword>
<organism evidence="10 11">
    <name type="scientific">Ensete ventricosum</name>
    <name type="common">Abyssinian banana</name>
    <name type="synonym">Musa ensete</name>
    <dbReference type="NCBI Taxonomy" id="4639"/>
    <lineage>
        <taxon>Eukaryota</taxon>
        <taxon>Viridiplantae</taxon>
        <taxon>Streptophyta</taxon>
        <taxon>Embryophyta</taxon>
        <taxon>Tracheophyta</taxon>
        <taxon>Spermatophyta</taxon>
        <taxon>Magnoliopsida</taxon>
        <taxon>Liliopsida</taxon>
        <taxon>Zingiberales</taxon>
        <taxon>Musaceae</taxon>
        <taxon>Ensete</taxon>
    </lineage>
</organism>
<dbReference type="InterPro" id="IPR029063">
    <property type="entry name" value="SAM-dependent_MTases_sf"/>
</dbReference>
<feature type="domain" description="BZIP" evidence="9">
    <location>
        <begin position="421"/>
        <end position="473"/>
    </location>
</feature>
<evidence type="ECO:0000256" key="1">
    <source>
        <dbReference type="ARBA" id="ARBA00004123"/>
    </source>
</evidence>
<accession>A0AAV8PPJ2</accession>
<dbReference type="CDD" id="cd14702">
    <property type="entry name" value="bZIP_plant_GBF1"/>
    <property type="match status" value="1"/>
</dbReference>
<keyword evidence="7" id="KW-0539">Nucleus</keyword>
<keyword evidence="6" id="KW-0804">Transcription</keyword>
<dbReference type="FunFam" id="1.20.5.170:FF:000020">
    <property type="entry name" value="BZIP transcription factor"/>
    <property type="match status" value="1"/>
</dbReference>
<evidence type="ECO:0000259" key="9">
    <source>
        <dbReference type="PROSITE" id="PS50217"/>
    </source>
</evidence>